<organism evidence="1 2">
    <name type="scientific">Micromonospora craniellae</name>
    <dbReference type="NCBI Taxonomy" id="2294034"/>
    <lineage>
        <taxon>Bacteria</taxon>
        <taxon>Bacillati</taxon>
        <taxon>Actinomycetota</taxon>
        <taxon>Actinomycetes</taxon>
        <taxon>Micromonosporales</taxon>
        <taxon>Micromonosporaceae</taxon>
        <taxon>Micromonospora</taxon>
    </lineage>
</organism>
<dbReference type="Proteomes" id="UP000262621">
    <property type="component" value="Unassembled WGS sequence"/>
</dbReference>
<dbReference type="InterPro" id="IPR012348">
    <property type="entry name" value="RNR-like"/>
</dbReference>
<dbReference type="GO" id="GO:0016491">
    <property type="term" value="F:oxidoreductase activity"/>
    <property type="evidence" value="ECO:0007669"/>
    <property type="project" value="InterPro"/>
</dbReference>
<evidence type="ECO:0000313" key="1">
    <source>
        <dbReference type="EMBL" id="RFS46541.1"/>
    </source>
</evidence>
<dbReference type="SUPFAM" id="SSF47240">
    <property type="entry name" value="Ferritin-like"/>
    <property type="match status" value="1"/>
</dbReference>
<dbReference type="EMBL" id="QVFU01000008">
    <property type="protein sequence ID" value="RFS46541.1"/>
    <property type="molecule type" value="Genomic_DNA"/>
</dbReference>
<proteinExistence type="predicted"/>
<name>A0A372G0E5_9ACTN</name>
<accession>A0A372G0E5</accession>
<sequence>MSFVVPAHVDTTLTWDYEASDPRLVALYERAKEAQWKVSDVDWSVPVPFGEPLPDDSAFAMAAFADSPLAPRGPRAWDAFRWEFQSWMVSQFLHGEQAAMIVAARLVETVPDLDSKFYAATQAVDEARHVEVFSRYLREKIPEPYPVSEPLRELLTDILSDSRWDVTALGMQIMVEAIAMASFRLSNSSFHDPLIKELTHLVARDEARHVTFGVLSLSGLYDQLTTAERAEREELVLDAAALIRRRFLLDDIWERLEVDRAEGVAFATNHDLMIKYRQAVFSRVAVALGQIGLMTDQVRTGLDKLGLLQFAGERLRIRRGRLA</sequence>
<keyword evidence="2" id="KW-1185">Reference proteome</keyword>
<dbReference type="Gene3D" id="1.10.620.20">
    <property type="entry name" value="Ribonucleotide Reductase, subunit A"/>
    <property type="match status" value="1"/>
</dbReference>
<dbReference type="InterPro" id="IPR009078">
    <property type="entry name" value="Ferritin-like_SF"/>
</dbReference>
<dbReference type="OrthoDB" id="5500270at2"/>
<evidence type="ECO:0000313" key="2">
    <source>
        <dbReference type="Proteomes" id="UP000262621"/>
    </source>
</evidence>
<dbReference type="CDD" id="cd00657">
    <property type="entry name" value="Ferritin_like"/>
    <property type="match status" value="1"/>
</dbReference>
<comment type="caution">
    <text evidence="1">The sequence shown here is derived from an EMBL/GenBank/DDBJ whole genome shotgun (WGS) entry which is preliminary data.</text>
</comment>
<dbReference type="Pfam" id="PF11583">
    <property type="entry name" value="AurF"/>
    <property type="match status" value="1"/>
</dbReference>
<dbReference type="RefSeq" id="WP_117227804.1">
    <property type="nucleotide sequence ID" value="NZ_CP061725.1"/>
</dbReference>
<gene>
    <name evidence="1" type="ORF">D0Q02_10590</name>
</gene>
<protein>
    <submittedName>
        <fullName evidence="1">Ferritin-like domain-containing protein</fullName>
    </submittedName>
</protein>
<reference evidence="1 2" key="1">
    <citation type="submission" date="2018-08" db="EMBL/GenBank/DDBJ databases">
        <title>Verrucosispora craniellae sp. nov., isolated from a marine sponge in the South China Sea.</title>
        <authorList>
            <person name="Li L."/>
            <person name="Lin H.W."/>
        </authorList>
    </citation>
    <scope>NUCLEOTIDE SEQUENCE [LARGE SCALE GENOMIC DNA]</scope>
    <source>
        <strain evidence="1 2">LHW63014</strain>
    </source>
</reference>
<dbReference type="InterPro" id="IPR025859">
    <property type="entry name" value="AurF/CmlI"/>
</dbReference>
<dbReference type="AlphaFoldDB" id="A0A372G0E5"/>